<proteinExistence type="predicted"/>
<gene>
    <name evidence="2" type="primary">Acey_s0025.g1281</name>
    <name evidence="2" type="ORF">Y032_0025g1281</name>
</gene>
<protein>
    <submittedName>
        <fullName evidence="2">Uncharacterized protein</fullName>
    </submittedName>
</protein>
<sequence length="66" mass="7112">MASSKNKSTTNDVPFTSSARIRPPSEDKSTRQPGITGAGGVVELRLAGVTARIIAEPREFAEERRL</sequence>
<dbReference type="EMBL" id="JARK01001361">
    <property type="protein sequence ID" value="EYC19270.1"/>
    <property type="molecule type" value="Genomic_DNA"/>
</dbReference>
<evidence type="ECO:0000256" key="1">
    <source>
        <dbReference type="SAM" id="MobiDB-lite"/>
    </source>
</evidence>
<name>A0A016UVN7_9BILA</name>
<feature type="compositionally biased region" description="Polar residues" evidence="1">
    <location>
        <begin position="1"/>
        <end position="19"/>
    </location>
</feature>
<dbReference type="Proteomes" id="UP000024635">
    <property type="component" value="Unassembled WGS sequence"/>
</dbReference>
<organism evidence="2 3">
    <name type="scientific">Ancylostoma ceylanicum</name>
    <dbReference type="NCBI Taxonomy" id="53326"/>
    <lineage>
        <taxon>Eukaryota</taxon>
        <taxon>Metazoa</taxon>
        <taxon>Ecdysozoa</taxon>
        <taxon>Nematoda</taxon>
        <taxon>Chromadorea</taxon>
        <taxon>Rhabditida</taxon>
        <taxon>Rhabditina</taxon>
        <taxon>Rhabditomorpha</taxon>
        <taxon>Strongyloidea</taxon>
        <taxon>Ancylostomatidae</taxon>
        <taxon>Ancylostomatinae</taxon>
        <taxon>Ancylostoma</taxon>
    </lineage>
</organism>
<comment type="caution">
    <text evidence="2">The sequence shown here is derived from an EMBL/GenBank/DDBJ whole genome shotgun (WGS) entry which is preliminary data.</text>
</comment>
<keyword evidence="3" id="KW-1185">Reference proteome</keyword>
<evidence type="ECO:0000313" key="3">
    <source>
        <dbReference type="Proteomes" id="UP000024635"/>
    </source>
</evidence>
<reference evidence="3" key="1">
    <citation type="journal article" date="2015" name="Nat. Genet.">
        <title>The genome and transcriptome of the zoonotic hookworm Ancylostoma ceylanicum identify infection-specific gene families.</title>
        <authorList>
            <person name="Schwarz E.M."/>
            <person name="Hu Y."/>
            <person name="Antoshechkin I."/>
            <person name="Miller M.M."/>
            <person name="Sternberg P.W."/>
            <person name="Aroian R.V."/>
        </authorList>
    </citation>
    <scope>NUCLEOTIDE SEQUENCE</scope>
    <source>
        <strain evidence="3">HY135</strain>
    </source>
</reference>
<accession>A0A016UVN7</accession>
<feature type="region of interest" description="Disordered" evidence="1">
    <location>
        <begin position="1"/>
        <end position="40"/>
    </location>
</feature>
<evidence type="ECO:0000313" key="2">
    <source>
        <dbReference type="EMBL" id="EYC19270.1"/>
    </source>
</evidence>
<dbReference type="AlphaFoldDB" id="A0A016UVN7"/>